<dbReference type="Proteomes" id="UP000054047">
    <property type="component" value="Unassembled WGS sequence"/>
</dbReference>
<accession>A0A0C2FBQ9</accession>
<evidence type="ECO:0000313" key="1">
    <source>
        <dbReference type="EMBL" id="KIH44204.1"/>
    </source>
</evidence>
<organism evidence="1 2">
    <name type="scientific">Ancylostoma duodenale</name>
    <dbReference type="NCBI Taxonomy" id="51022"/>
    <lineage>
        <taxon>Eukaryota</taxon>
        <taxon>Metazoa</taxon>
        <taxon>Ecdysozoa</taxon>
        <taxon>Nematoda</taxon>
        <taxon>Chromadorea</taxon>
        <taxon>Rhabditida</taxon>
        <taxon>Rhabditina</taxon>
        <taxon>Rhabditomorpha</taxon>
        <taxon>Strongyloidea</taxon>
        <taxon>Ancylostomatidae</taxon>
        <taxon>Ancylostomatinae</taxon>
        <taxon>Ancylostoma</taxon>
    </lineage>
</organism>
<evidence type="ECO:0000313" key="2">
    <source>
        <dbReference type="Proteomes" id="UP000054047"/>
    </source>
</evidence>
<dbReference type="EMBL" id="KN779477">
    <property type="protein sequence ID" value="KIH44204.1"/>
    <property type="molecule type" value="Genomic_DNA"/>
</dbReference>
<sequence>MVRYREVFFRLFEHAVLHYLHEWICLPIVDPNNWKPATRTEQGKWCLNVFFIFDNISPF</sequence>
<keyword evidence="2" id="KW-1185">Reference proteome</keyword>
<dbReference type="AlphaFoldDB" id="A0A0C2FBQ9"/>
<protein>
    <submittedName>
        <fullName evidence="1">Uncharacterized protein</fullName>
    </submittedName>
</protein>
<gene>
    <name evidence="1" type="ORF">ANCDUO_25777</name>
</gene>
<proteinExistence type="predicted"/>
<name>A0A0C2FBQ9_9BILA</name>
<reference evidence="1 2" key="1">
    <citation type="submission" date="2013-12" db="EMBL/GenBank/DDBJ databases">
        <title>Draft genome of the parsitic nematode Ancylostoma duodenale.</title>
        <authorList>
            <person name="Mitreva M."/>
        </authorList>
    </citation>
    <scope>NUCLEOTIDE SEQUENCE [LARGE SCALE GENOMIC DNA]</scope>
    <source>
        <strain evidence="1 2">Zhejiang</strain>
    </source>
</reference>